<dbReference type="Proteomes" id="UP000183275">
    <property type="component" value="Unassembled WGS sequence"/>
</dbReference>
<accession>A0A1I0QE75</accession>
<evidence type="ECO:0000256" key="1">
    <source>
        <dbReference type="SAM" id="MobiDB-lite"/>
    </source>
</evidence>
<dbReference type="SUPFAM" id="SSF52317">
    <property type="entry name" value="Class I glutamine amidotransferase-like"/>
    <property type="match status" value="1"/>
</dbReference>
<dbReference type="RefSeq" id="WP_049990732.1">
    <property type="nucleotide sequence ID" value="NZ_FOIS01000004.1"/>
</dbReference>
<protein>
    <submittedName>
        <fullName evidence="2">Uncharacterized protein</fullName>
    </submittedName>
</protein>
<reference evidence="3" key="1">
    <citation type="submission" date="2016-10" db="EMBL/GenBank/DDBJ databases">
        <authorList>
            <person name="Varghese N."/>
        </authorList>
    </citation>
    <scope>NUCLEOTIDE SEQUENCE [LARGE SCALE GENOMIC DNA]</scope>
    <source>
        <strain evidence="3">CGMCC 1.12284</strain>
    </source>
</reference>
<dbReference type="AlphaFoldDB" id="A0A1I0QE75"/>
<dbReference type="InterPro" id="IPR029062">
    <property type="entry name" value="Class_I_gatase-like"/>
</dbReference>
<feature type="region of interest" description="Disordered" evidence="1">
    <location>
        <begin position="491"/>
        <end position="569"/>
    </location>
</feature>
<dbReference type="STRING" id="1202768.SAMN05216285_3447"/>
<evidence type="ECO:0000313" key="3">
    <source>
        <dbReference type="Proteomes" id="UP000183275"/>
    </source>
</evidence>
<dbReference type="Gene3D" id="3.40.50.880">
    <property type="match status" value="1"/>
</dbReference>
<keyword evidence="3" id="KW-1185">Reference proteome</keyword>
<dbReference type="OrthoDB" id="183049at2157"/>
<proteinExistence type="predicted"/>
<sequence length="797" mass="88301">MTDTQQYTSHNGPEGDESAEIIYDNPGGGIGIQSVESQSDALIIKDCRPWGTDANEQVFDDLNVDYDVIPSSRLAETTLEDYMVVVLPSTQDSSYYDRLAEANDDIERFVAGGGTLVAHVTDDGWPCATQWNESFLPDDVGKENTLRNDLSIEAETHPLVESFSDETLDGWGSSTHGYLTNLPDDATVVATIGGDESRPTYADYGYESGRVLVTMQTMEWPYTGSVGSRPEDPRALLQTELEIALDGRRSQRVSAQSTILHYINGENENVTEGGHPLHSAQMQVFPRSDSVQVPLSEIPRLPDVSVPFPLEPVLDSWQKGDMIMQPDTDLKEATKLKDGKNADEYGDAAFKPYRFKNQVSISFTSPDGEAIDKESLRIRFNEEGTSDDTVEYKGESESYTVLVGDDINNLRTDEWFDSLRERGTRVDRDYSIDTVEVGKTEGVRVSTVTSGYAGFAHEIVDRAARNPIHFLATIFGWYEVVEDLPGVDDLPDVGWDDLPDPPEVPDSDDLGDLPNTPDWDIPDGPDLSDSPSWDDVPDLPDSPSWDDVPDLPDRPGWDDVPDPDIPDLTLSVEGASALTADAAGQFEPVSDGGTATMSAQRTAPAEFGVDLDNLSADEIIDLIAPHLPDIVEEVVDLLTAVPNIYSFYELTVLADGRRFTRVWDTSRFPSNALYVDGQRQRLNVVPYKRKQLFSARMAAFFVVAKAGISPYKGIDSKENYLNWLRARRVMDDPGSVLEEFDELNDVVRNYPRIFAEFDFDVNDIIVDTPQWIVGYDATGDRIANPEAYLSSNIPSPF</sequence>
<dbReference type="EMBL" id="FOIS01000004">
    <property type="protein sequence ID" value="SEW25371.1"/>
    <property type="molecule type" value="Genomic_DNA"/>
</dbReference>
<organism evidence="2 3">
    <name type="scientific">Natrinema salifodinae</name>
    <dbReference type="NCBI Taxonomy" id="1202768"/>
    <lineage>
        <taxon>Archaea</taxon>
        <taxon>Methanobacteriati</taxon>
        <taxon>Methanobacteriota</taxon>
        <taxon>Stenosarchaea group</taxon>
        <taxon>Halobacteria</taxon>
        <taxon>Halobacteriales</taxon>
        <taxon>Natrialbaceae</taxon>
        <taxon>Natrinema</taxon>
    </lineage>
</organism>
<dbReference type="eggNOG" id="arCOG04998">
    <property type="taxonomic scope" value="Archaea"/>
</dbReference>
<gene>
    <name evidence="2" type="ORF">SAMN05216285_3447</name>
</gene>
<evidence type="ECO:0000313" key="2">
    <source>
        <dbReference type="EMBL" id="SEW25371.1"/>
    </source>
</evidence>
<name>A0A1I0QE75_9EURY</name>
<dbReference type="CDD" id="cd03143">
    <property type="entry name" value="A4_beta-galactosidase_middle_domain"/>
    <property type="match status" value="1"/>
</dbReference>
<feature type="compositionally biased region" description="Acidic residues" evidence="1">
    <location>
        <begin position="491"/>
        <end position="511"/>
    </location>
</feature>